<dbReference type="PROSITE" id="PS00622">
    <property type="entry name" value="HTH_LUXR_1"/>
    <property type="match status" value="1"/>
</dbReference>
<gene>
    <name evidence="5" type="ORF">GCM10010319_38430</name>
</gene>
<dbReference type="PANTHER" id="PTHR44688">
    <property type="entry name" value="DNA-BINDING TRANSCRIPTIONAL ACTIVATOR DEVR_DOSR"/>
    <property type="match status" value="1"/>
</dbReference>
<dbReference type="Pfam" id="PF00196">
    <property type="entry name" value="GerE"/>
    <property type="match status" value="1"/>
</dbReference>
<keyword evidence="3" id="KW-0804">Transcription</keyword>
<dbReference type="InterPro" id="IPR036388">
    <property type="entry name" value="WH-like_DNA-bd_sf"/>
</dbReference>
<evidence type="ECO:0000313" key="5">
    <source>
        <dbReference type="EMBL" id="GAA0357515.1"/>
    </source>
</evidence>
<evidence type="ECO:0000259" key="4">
    <source>
        <dbReference type="PROSITE" id="PS50043"/>
    </source>
</evidence>
<accession>A0ABP3H0Y0</accession>
<dbReference type="PRINTS" id="PR00038">
    <property type="entry name" value="HTHLUXR"/>
</dbReference>
<dbReference type="SMART" id="SM00421">
    <property type="entry name" value="HTH_LUXR"/>
    <property type="match status" value="1"/>
</dbReference>
<evidence type="ECO:0000256" key="1">
    <source>
        <dbReference type="ARBA" id="ARBA00023015"/>
    </source>
</evidence>
<keyword evidence="6" id="KW-1185">Reference proteome</keyword>
<dbReference type="PANTHER" id="PTHR44688:SF25">
    <property type="entry name" value="HTH LUXR-TYPE DOMAIN-CONTAINING PROTEIN"/>
    <property type="match status" value="1"/>
</dbReference>
<dbReference type="Proteomes" id="UP001500063">
    <property type="component" value="Unassembled WGS sequence"/>
</dbReference>
<feature type="domain" description="HTH luxR-type" evidence="4">
    <location>
        <begin position="36"/>
        <end position="101"/>
    </location>
</feature>
<dbReference type="InterPro" id="IPR016032">
    <property type="entry name" value="Sig_transdc_resp-reg_C-effctor"/>
</dbReference>
<dbReference type="CDD" id="cd06170">
    <property type="entry name" value="LuxR_C_like"/>
    <property type="match status" value="1"/>
</dbReference>
<sequence>MACIVAECPHAASADDAAHAACVPSGPAEMSPWRPESERVALLSGREAEVFELLGEGFSNRSIAQRLDVTERTVKFHVARVLSKLCVESRLQAGLVAHTYRFLYQGTVPRMIGTR</sequence>
<organism evidence="5 6">
    <name type="scientific">Streptomyces blastmyceticus</name>
    <dbReference type="NCBI Taxonomy" id="68180"/>
    <lineage>
        <taxon>Bacteria</taxon>
        <taxon>Bacillati</taxon>
        <taxon>Actinomycetota</taxon>
        <taxon>Actinomycetes</taxon>
        <taxon>Kitasatosporales</taxon>
        <taxon>Streptomycetaceae</taxon>
        <taxon>Streptomyces</taxon>
    </lineage>
</organism>
<keyword evidence="1" id="KW-0805">Transcription regulation</keyword>
<proteinExistence type="predicted"/>
<dbReference type="PROSITE" id="PS50043">
    <property type="entry name" value="HTH_LUXR_2"/>
    <property type="match status" value="1"/>
</dbReference>
<evidence type="ECO:0000256" key="3">
    <source>
        <dbReference type="ARBA" id="ARBA00023163"/>
    </source>
</evidence>
<protein>
    <recommendedName>
        <fullName evidence="4">HTH luxR-type domain-containing protein</fullName>
    </recommendedName>
</protein>
<dbReference type="InterPro" id="IPR000792">
    <property type="entry name" value="Tscrpt_reg_LuxR_C"/>
</dbReference>
<dbReference type="EMBL" id="BAAABW010000021">
    <property type="protein sequence ID" value="GAA0357515.1"/>
    <property type="molecule type" value="Genomic_DNA"/>
</dbReference>
<evidence type="ECO:0000256" key="2">
    <source>
        <dbReference type="ARBA" id="ARBA00023125"/>
    </source>
</evidence>
<reference evidence="6" key="1">
    <citation type="journal article" date="2019" name="Int. J. Syst. Evol. Microbiol.">
        <title>The Global Catalogue of Microorganisms (GCM) 10K type strain sequencing project: providing services to taxonomists for standard genome sequencing and annotation.</title>
        <authorList>
            <consortium name="The Broad Institute Genomics Platform"/>
            <consortium name="The Broad Institute Genome Sequencing Center for Infectious Disease"/>
            <person name="Wu L."/>
            <person name="Ma J."/>
        </authorList>
    </citation>
    <scope>NUCLEOTIDE SEQUENCE [LARGE SCALE GENOMIC DNA]</scope>
    <source>
        <strain evidence="6">JCM 4565</strain>
    </source>
</reference>
<keyword evidence="2" id="KW-0238">DNA-binding</keyword>
<comment type="caution">
    <text evidence="5">The sequence shown here is derived from an EMBL/GenBank/DDBJ whole genome shotgun (WGS) entry which is preliminary data.</text>
</comment>
<dbReference type="RefSeq" id="WP_344119285.1">
    <property type="nucleotide sequence ID" value="NZ_BAAABW010000021.1"/>
</dbReference>
<dbReference type="SUPFAM" id="SSF46894">
    <property type="entry name" value="C-terminal effector domain of the bipartite response regulators"/>
    <property type="match status" value="1"/>
</dbReference>
<name>A0ABP3H0Y0_9ACTN</name>
<evidence type="ECO:0000313" key="6">
    <source>
        <dbReference type="Proteomes" id="UP001500063"/>
    </source>
</evidence>
<dbReference type="Gene3D" id="1.10.10.10">
    <property type="entry name" value="Winged helix-like DNA-binding domain superfamily/Winged helix DNA-binding domain"/>
    <property type="match status" value="1"/>
</dbReference>